<accession>A0A368YZ07</accession>
<dbReference type="OrthoDB" id="7306418at2"/>
<gene>
    <name evidence="1" type="ORF">C7476_103276</name>
</gene>
<sequence>MRLVSEAIILTNDNRRIELRPSLRAAYILHEKHRLENLWKGVLDGNFTIISDIVAHGADDPVAARALLNDKLASEGIGALVAISDDLLTFINLSFGLNYQTATAPSRSTVSKSGKNQTYQESFNELFGYATGWLGWTPETAWNSTPAEIRIAFDAHVEKLRAIHGSTEKQSSTYDPLEEVSPEDVSAGIAKLRAKHGSVARAS</sequence>
<evidence type="ECO:0000313" key="2">
    <source>
        <dbReference type="Proteomes" id="UP000253324"/>
    </source>
</evidence>
<dbReference type="EMBL" id="QPJM01000003">
    <property type="protein sequence ID" value="RCW85433.1"/>
    <property type="molecule type" value="Genomic_DNA"/>
</dbReference>
<protein>
    <submittedName>
        <fullName evidence="1">Tail assembly chaperone</fullName>
    </submittedName>
</protein>
<dbReference type="AlphaFoldDB" id="A0A368YZ07"/>
<dbReference type="Proteomes" id="UP000253324">
    <property type="component" value="Unassembled WGS sequence"/>
</dbReference>
<comment type="caution">
    <text evidence="1">The sequence shown here is derived from an EMBL/GenBank/DDBJ whole genome shotgun (WGS) entry which is preliminary data.</text>
</comment>
<proteinExistence type="predicted"/>
<evidence type="ECO:0000313" key="1">
    <source>
        <dbReference type="EMBL" id="RCW85433.1"/>
    </source>
</evidence>
<keyword evidence="2" id="KW-1185">Reference proteome</keyword>
<reference evidence="1 2" key="1">
    <citation type="submission" date="2018-07" db="EMBL/GenBank/DDBJ databases">
        <title>Genomic Encyclopedia of Type Strains, Phase III (KMG-III): the genomes of soil and plant-associated and newly described type strains.</title>
        <authorList>
            <person name="Whitman W."/>
        </authorList>
    </citation>
    <scope>NUCLEOTIDE SEQUENCE [LARGE SCALE GENOMIC DNA]</scope>
    <source>
        <strain evidence="1 2">31-25a</strain>
    </source>
</reference>
<dbReference type="RefSeq" id="WP_114429276.1">
    <property type="nucleotide sequence ID" value="NZ_QPJM01000003.1"/>
</dbReference>
<name>A0A368YZ07_9HYPH</name>
<organism evidence="1 2">
    <name type="scientific">Phyllobacterium bourgognense</name>
    <dbReference type="NCBI Taxonomy" id="314236"/>
    <lineage>
        <taxon>Bacteria</taxon>
        <taxon>Pseudomonadati</taxon>
        <taxon>Pseudomonadota</taxon>
        <taxon>Alphaproteobacteria</taxon>
        <taxon>Hyphomicrobiales</taxon>
        <taxon>Phyllobacteriaceae</taxon>
        <taxon>Phyllobacterium</taxon>
    </lineage>
</organism>